<proteinExistence type="predicted"/>
<dbReference type="RefSeq" id="WP_310764254.1">
    <property type="nucleotide sequence ID" value="NZ_CP134050.1"/>
</dbReference>
<keyword evidence="11 14" id="KW-1133">Transmembrane helix</keyword>
<comment type="catalytic activity">
    <reaction evidence="1">
        <text>ATP + protein L-histidine = ADP + protein N-phospho-L-histidine.</text>
        <dbReference type="EC" id="2.7.13.3"/>
    </reaction>
</comment>
<protein>
    <recommendedName>
        <fullName evidence="3">histidine kinase</fullName>
        <ecNumber evidence="3">2.7.13.3</ecNumber>
    </recommendedName>
</protein>
<feature type="transmembrane region" description="Helical" evidence="14">
    <location>
        <begin position="99"/>
        <end position="116"/>
    </location>
</feature>
<evidence type="ECO:0000256" key="4">
    <source>
        <dbReference type="ARBA" id="ARBA00022475"/>
    </source>
</evidence>
<evidence type="ECO:0000256" key="13">
    <source>
        <dbReference type="ARBA" id="ARBA00023136"/>
    </source>
</evidence>
<keyword evidence="10" id="KW-0067">ATP-binding</keyword>
<evidence type="ECO:0000256" key="3">
    <source>
        <dbReference type="ARBA" id="ARBA00012438"/>
    </source>
</evidence>
<keyword evidence="6" id="KW-0808">Transferase</keyword>
<evidence type="ECO:0000256" key="1">
    <source>
        <dbReference type="ARBA" id="ARBA00000085"/>
    </source>
</evidence>
<evidence type="ECO:0000256" key="12">
    <source>
        <dbReference type="ARBA" id="ARBA00023012"/>
    </source>
</evidence>
<dbReference type="PANTHER" id="PTHR43065:SF46">
    <property type="entry name" value="C4-DICARBOXYLATE TRANSPORT SENSOR PROTEIN DCTB"/>
    <property type="match status" value="1"/>
</dbReference>
<evidence type="ECO:0000256" key="7">
    <source>
        <dbReference type="ARBA" id="ARBA00022692"/>
    </source>
</evidence>
<sequence>MILIKHVMLQLFIALLPFILFNVHYRDKLRNYSQKFVIVSSALSLFLAMTFSCSMVDGFFFDVRHIIMYFGVLFGGVRAGCVLLSEFFVYRLYLGGDGLWTGSFIFVCTFFLSLLLRELHKISRRKTFVTCLAGLVLAVHPSLILYLNHPDHVTVYLLEHLLVFPLQYLIGIWLLTTLFQKAVSDKAIFISYLQNEKYEAISHVAASLAHEVRNPLTAVKGFLKLIRSSTLERGKMEQYIDISLMEIVRTESVLSDYLSITRPPSKQKDKTNLSQHVRVMIDVMSSYAIMSNVQLVLEQEPVAPVWIVANGEEVKQVLVNFMKNAIEACVEVPQAKVSLSLILADRHVLLVIKDNGVGMSADQINRLGSIYYSTKSSGTGLGLTYSFQIIRAMGGSIAVKSEPKAGTVFTISLPLQEYAPEPSVSQIW</sequence>
<feature type="domain" description="Histidine kinase" evidence="15">
    <location>
        <begin position="207"/>
        <end position="417"/>
    </location>
</feature>
<feature type="transmembrane region" description="Helical" evidence="14">
    <location>
        <begin position="7"/>
        <end position="25"/>
    </location>
</feature>
<dbReference type="InterPro" id="IPR005467">
    <property type="entry name" value="His_kinase_dom"/>
</dbReference>
<keyword evidence="12" id="KW-0902">Two-component regulatory system</keyword>
<dbReference type="SMART" id="SM00388">
    <property type="entry name" value="HisKA"/>
    <property type="match status" value="1"/>
</dbReference>
<dbReference type="PANTHER" id="PTHR43065">
    <property type="entry name" value="SENSOR HISTIDINE KINASE"/>
    <property type="match status" value="1"/>
</dbReference>
<evidence type="ECO:0000256" key="9">
    <source>
        <dbReference type="ARBA" id="ARBA00022777"/>
    </source>
</evidence>
<evidence type="ECO:0000313" key="17">
    <source>
        <dbReference type="Proteomes" id="UP001256827"/>
    </source>
</evidence>
<keyword evidence="7 14" id="KW-0812">Transmembrane</keyword>
<feature type="transmembrane region" description="Helical" evidence="14">
    <location>
        <begin position="128"/>
        <end position="147"/>
    </location>
</feature>
<dbReference type="Gene3D" id="1.10.287.130">
    <property type="match status" value="1"/>
</dbReference>
<dbReference type="InterPro" id="IPR036890">
    <property type="entry name" value="HATPase_C_sf"/>
</dbReference>
<dbReference type="CDD" id="cd00082">
    <property type="entry name" value="HisKA"/>
    <property type="match status" value="1"/>
</dbReference>
<dbReference type="PRINTS" id="PR00344">
    <property type="entry name" value="BCTRLSENSOR"/>
</dbReference>
<evidence type="ECO:0000256" key="2">
    <source>
        <dbReference type="ARBA" id="ARBA00004651"/>
    </source>
</evidence>
<dbReference type="Pfam" id="PF02518">
    <property type="entry name" value="HATPase_c"/>
    <property type="match status" value="1"/>
</dbReference>
<accession>A0ABY9SZM9</accession>
<dbReference type="EMBL" id="CP134050">
    <property type="protein sequence ID" value="WNC12734.1"/>
    <property type="molecule type" value="Genomic_DNA"/>
</dbReference>
<evidence type="ECO:0000256" key="5">
    <source>
        <dbReference type="ARBA" id="ARBA00022553"/>
    </source>
</evidence>
<dbReference type="InterPro" id="IPR004358">
    <property type="entry name" value="Sig_transdc_His_kin-like_C"/>
</dbReference>
<organism evidence="16 17">
    <name type="scientific">Brevibacillus brevis</name>
    <name type="common">Bacillus brevis</name>
    <dbReference type="NCBI Taxonomy" id="1393"/>
    <lineage>
        <taxon>Bacteria</taxon>
        <taxon>Bacillati</taxon>
        <taxon>Bacillota</taxon>
        <taxon>Bacilli</taxon>
        <taxon>Bacillales</taxon>
        <taxon>Paenibacillaceae</taxon>
        <taxon>Brevibacillus</taxon>
    </lineage>
</organism>
<keyword evidence="9 16" id="KW-0418">Kinase</keyword>
<keyword evidence="8" id="KW-0547">Nucleotide-binding</keyword>
<keyword evidence="13 14" id="KW-0472">Membrane</keyword>
<dbReference type="SUPFAM" id="SSF55874">
    <property type="entry name" value="ATPase domain of HSP90 chaperone/DNA topoisomerase II/histidine kinase"/>
    <property type="match status" value="1"/>
</dbReference>
<dbReference type="Proteomes" id="UP001256827">
    <property type="component" value="Chromosome"/>
</dbReference>
<reference evidence="16 17" key="1">
    <citation type="submission" date="2023-09" db="EMBL/GenBank/DDBJ databases">
        <title>Complete Genome and Methylome dissection of Bacillus brevis NEB573 original source of BbsI restriction endonuclease.</title>
        <authorList>
            <person name="Fomenkov A."/>
            <person name="Roberts R.D."/>
        </authorList>
    </citation>
    <scope>NUCLEOTIDE SEQUENCE [LARGE SCALE GENOMIC DNA]</scope>
    <source>
        <strain evidence="16 17">NEB573</strain>
    </source>
</reference>
<evidence type="ECO:0000256" key="6">
    <source>
        <dbReference type="ARBA" id="ARBA00022679"/>
    </source>
</evidence>
<dbReference type="InterPro" id="IPR003594">
    <property type="entry name" value="HATPase_dom"/>
</dbReference>
<dbReference type="Pfam" id="PF07694">
    <property type="entry name" value="5TM-5TMR_LYT"/>
    <property type="match status" value="1"/>
</dbReference>
<evidence type="ECO:0000256" key="14">
    <source>
        <dbReference type="SAM" id="Phobius"/>
    </source>
</evidence>
<feature type="transmembrane region" description="Helical" evidence="14">
    <location>
        <begin position="67"/>
        <end position="93"/>
    </location>
</feature>
<feature type="transmembrane region" description="Helical" evidence="14">
    <location>
        <begin position="153"/>
        <end position="176"/>
    </location>
</feature>
<dbReference type="SMART" id="SM00387">
    <property type="entry name" value="HATPase_c"/>
    <property type="match status" value="1"/>
</dbReference>
<dbReference type="PROSITE" id="PS50109">
    <property type="entry name" value="HIS_KIN"/>
    <property type="match status" value="1"/>
</dbReference>
<feature type="transmembrane region" description="Helical" evidence="14">
    <location>
        <begin position="37"/>
        <end position="60"/>
    </location>
</feature>
<evidence type="ECO:0000256" key="8">
    <source>
        <dbReference type="ARBA" id="ARBA00022741"/>
    </source>
</evidence>
<dbReference type="Gene3D" id="3.30.565.10">
    <property type="entry name" value="Histidine kinase-like ATPase, C-terminal domain"/>
    <property type="match status" value="1"/>
</dbReference>
<dbReference type="Pfam" id="PF00512">
    <property type="entry name" value="HisKA"/>
    <property type="match status" value="1"/>
</dbReference>
<evidence type="ECO:0000313" key="16">
    <source>
        <dbReference type="EMBL" id="WNC12734.1"/>
    </source>
</evidence>
<comment type="subcellular location">
    <subcellularLocation>
        <location evidence="2">Cell membrane</location>
        <topology evidence="2">Multi-pass membrane protein</topology>
    </subcellularLocation>
</comment>
<dbReference type="InterPro" id="IPR036097">
    <property type="entry name" value="HisK_dim/P_sf"/>
</dbReference>
<evidence type="ECO:0000259" key="15">
    <source>
        <dbReference type="PROSITE" id="PS50109"/>
    </source>
</evidence>
<keyword evidence="5" id="KW-0597">Phosphoprotein</keyword>
<evidence type="ECO:0000256" key="11">
    <source>
        <dbReference type="ARBA" id="ARBA00022989"/>
    </source>
</evidence>
<keyword evidence="4" id="KW-1003">Cell membrane</keyword>
<dbReference type="InterPro" id="IPR003661">
    <property type="entry name" value="HisK_dim/P_dom"/>
</dbReference>
<keyword evidence="17" id="KW-1185">Reference proteome</keyword>
<dbReference type="SUPFAM" id="SSF47384">
    <property type="entry name" value="Homodimeric domain of signal transducing histidine kinase"/>
    <property type="match status" value="1"/>
</dbReference>
<gene>
    <name evidence="16" type="ORF">RGB73_18605</name>
</gene>
<dbReference type="GO" id="GO:0016301">
    <property type="term" value="F:kinase activity"/>
    <property type="evidence" value="ECO:0007669"/>
    <property type="project" value="UniProtKB-KW"/>
</dbReference>
<dbReference type="EC" id="2.7.13.3" evidence="3"/>
<name>A0ABY9SZM9_BREBE</name>
<evidence type="ECO:0000256" key="10">
    <source>
        <dbReference type="ARBA" id="ARBA00022840"/>
    </source>
</evidence>
<dbReference type="InterPro" id="IPR011620">
    <property type="entry name" value="Sig_transdc_His_kinase_LytS_TM"/>
</dbReference>